<accession>A0A1E4TFD7</accession>
<gene>
    <name evidence="1" type="ORF">CANCADRAFT_56982</name>
</gene>
<sequence>MVVKVTFTGRSFAIEDVNNTVLLDTAFEWNNAYPGHKMLRRYDWQDFVVLAQHPFRFNFTMRWVPCMLSGSEKQTIRSLRNRASKILNMSDPIPEEVLHGEGREMFRNASDNLISSITNSELWSTLDMTAELSAESLHTFESRASFSCRMNSYYSSFQQDNVADLDSINITLTYYSNLKNDIDPSVITLADIALRSLIQDKLSRHMPLLFVPGFHKAMISKASYLETVATLLLSKDQPAVFSQAMTQSQGTTKDSIESLLRTLAIRYSQTSYLPPVLLK</sequence>
<keyword evidence="2" id="KW-1185">Reference proteome</keyword>
<proteinExistence type="predicted"/>
<evidence type="ECO:0000313" key="1">
    <source>
        <dbReference type="EMBL" id="ODV90466.1"/>
    </source>
</evidence>
<name>A0A1E4TFD7_9ASCO</name>
<dbReference type="EMBL" id="KV453842">
    <property type="protein sequence ID" value="ODV90466.1"/>
    <property type="molecule type" value="Genomic_DNA"/>
</dbReference>
<protein>
    <submittedName>
        <fullName evidence="1">Uncharacterized protein</fullName>
    </submittedName>
</protein>
<dbReference type="Proteomes" id="UP000095023">
    <property type="component" value="Unassembled WGS sequence"/>
</dbReference>
<organism evidence="1 2">
    <name type="scientific">Tortispora caseinolytica NRRL Y-17796</name>
    <dbReference type="NCBI Taxonomy" id="767744"/>
    <lineage>
        <taxon>Eukaryota</taxon>
        <taxon>Fungi</taxon>
        <taxon>Dikarya</taxon>
        <taxon>Ascomycota</taxon>
        <taxon>Saccharomycotina</taxon>
        <taxon>Trigonopsidomycetes</taxon>
        <taxon>Trigonopsidales</taxon>
        <taxon>Trigonopsidaceae</taxon>
        <taxon>Tortispora</taxon>
    </lineage>
</organism>
<dbReference type="AlphaFoldDB" id="A0A1E4TFD7"/>
<reference evidence="2" key="1">
    <citation type="submission" date="2016-02" db="EMBL/GenBank/DDBJ databases">
        <title>Comparative genomics of biotechnologically important yeasts.</title>
        <authorList>
            <consortium name="DOE Joint Genome Institute"/>
            <person name="Riley R."/>
            <person name="Haridas S."/>
            <person name="Wolfe K.H."/>
            <person name="Lopes M.R."/>
            <person name="Hittinger C.T."/>
            <person name="Goker M."/>
            <person name="Salamov A."/>
            <person name="Wisecaver J."/>
            <person name="Long T.M."/>
            <person name="Aerts A.L."/>
            <person name="Barry K."/>
            <person name="Choi C."/>
            <person name="Clum A."/>
            <person name="Coughlan A.Y."/>
            <person name="Deshpande S."/>
            <person name="Douglass A.P."/>
            <person name="Hanson S.J."/>
            <person name="Klenk H.-P."/>
            <person name="Labutti K."/>
            <person name="Lapidus A."/>
            <person name="Lindquist E."/>
            <person name="Lipzen A."/>
            <person name="Meier-Kolthoff J.P."/>
            <person name="Ohm R.A."/>
            <person name="Otillar R.P."/>
            <person name="Pangilinan J."/>
            <person name="Peng Y."/>
            <person name="Rokas A."/>
            <person name="Rosa C.A."/>
            <person name="Scheuner C."/>
            <person name="Sibirny A.A."/>
            <person name="Slot J.C."/>
            <person name="Stielow J.B."/>
            <person name="Sun H."/>
            <person name="Kurtzman C.P."/>
            <person name="Blackwell M."/>
            <person name="Jeffries T.W."/>
            <person name="Grigoriev I.V."/>
        </authorList>
    </citation>
    <scope>NUCLEOTIDE SEQUENCE [LARGE SCALE GENOMIC DNA]</scope>
    <source>
        <strain evidence="2">NRRL Y-17796</strain>
    </source>
</reference>
<evidence type="ECO:0000313" key="2">
    <source>
        <dbReference type="Proteomes" id="UP000095023"/>
    </source>
</evidence>